<dbReference type="Pfam" id="PF04937">
    <property type="entry name" value="DUF659"/>
    <property type="match status" value="1"/>
</dbReference>
<dbReference type="InterPro" id="IPR012337">
    <property type="entry name" value="RNaseH-like_sf"/>
</dbReference>
<proteinExistence type="predicted"/>
<gene>
    <name evidence="3" type="ORF">BS78_K094500</name>
</gene>
<organism evidence="3 4">
    <name type="scientific">Paspalum vaginatum</name>
    <name type="common">seashore paspalum</name>
    <dbReference type="NCBI Taxonomy" id="158149"/>
    <lineage>
        <taxon>Eukaryota</taxon>
        <taxon>Viridiplantae</taxon>
        <taxon>Streptophyta</taxon>
        <taxon>Embryophyta</taxon>
        <taxon>Tracheophyta</taxon>
        <taxon>Spermatophyta</taxon>
        <taxon>Magnoliopsida</taxon>
        <taxon>Liliopsida</taxon>
        <taxon>Poales</taxon>
        <taxon>Poaceae</taxon>
        <taxon>PACMAD clade</taxon>
        <taxon>Panicoideae</taxon>
        <taxon>Andropogonodae</taxon>
        <taxon>Paspaleae</taxon>
        <taxon>Paspalinae</taxon>
        <taxon>Paspalum</taxon>
    </lineage>
</organism>
<dbReference type="OrthoDB" id="685289at2759"/>
<dbReference type="SUPFAM" id="SSF53098">
    <property type="entry name" value="Ribonuclease H-like"/>
    <property type="match status" value="1"/>
</dbReference>
<feature type="domain" description="DUF659" evidence="2">
    <location>
        <begin position="47"/>
        <end position="196"/>
    </location>
</feature>
<evidence type="ECO:0000313" key="3">
    <source>
        <dbReference type="EMBL" id="KAJ1256046.1"/>
    </source>
</evidence>
<dbReference type="PANTHER" id="PTHR32166:SF74">
    <property type="entry name" value="OS05G0256350 PROTEIN"/>
    <property type="match status" value="1"/>
</dbReference>
<feature type="region of interest" description="Disordered" evidence="1">
    <location>
        <begin position="556"/>
        <end position="608"/>
    </location>
</feature>
<reference evidence="3 4" key="1">
    <citation type="submission" date="2022-10" db="EMBL/GenBank/DDBJ databases">
        <title>WGS assembly of Paspalum vaginatum 540-79.</title>
        <authorList>
            <person name="Sun G."/>
            <person name="Wase N."/>
            <person name="Shu S."/>
            <person name="Jenkins J."/>
            <person name="Zhou B."/>
            <person name="Torres-Rodriguez J."/>
            <person name="Chen C."/>
            <person name="Sandor L."/>
            <person name="Plott C."/>
            <person name="Yoshinga Y."/>
            <person name="Daum C."/>
            <person name="Qi P."/>
            <person name="Barry K."/>
            <person name="Lipzen A."/>
            <person name="Berry L."/>
            <person name="Pedersen C."/>
            <person name="Gottilla T."/>
            <person name="Foltz A."/>
            <person name="Yu H."/>
            <person name="O'Malley R."/>
            <person name="Zhang C."/>
            <person name="Devos K."/>
            <person name="Sigmon B."/>
            <person name="Yu B."/>
            <person name="Obata T."/>
            <person name="Schmutz J."/>
            <person name="Schnable J."/>
        </authorList>
    </citation>
    <scope>NUCLEOTIDE SEQUENCE [LARGE SCALE GENOMIC DNA]</scope>
    <source>
        <strain evidence="4">cv. 540-79</strain>
    </source>
</reference>
<dbReference type="Proteomes" id="UP001164776">
    <property type="component" value="Unassembled WGS sequence"/>
</dbReference>
<dbReference type="InterPro" id="IPR007021">
    <property type="entry name" value="DUF659"/>
</dbReference>
<name>A0A9W8CFT4_9POAL</name>
<evidence type="ECO:0000313" key="4">
    <source>
        <dbReference type="Proteomes" id="UP001164776"/>
    </source>
</evidence>
<feature type="compositionally biased region" description="Acidic residues" evidence="1">
    <location>
        <begin position="556"/>
        <end position="566"/>
    </location>
</feature>
<dbReference type="AlphaFoldDB" id="A0A9W8CFT4"/>
<keyword evidence="4" id="KW-1185">Reference proteome</keyword>
<evidence type="ECO:0000259" key="2">
    <source>
        <dbReference type="Pfam" id="PF04937"/>
    </source>
</evidence>
<dbReference type="EMBL" id="MU629568">
    <property type="protein sequence ID" value="KAJ1256046.1"/>
    <property type="molecule type" value="Genomic_DNA"/>
</dbReference>
<protein>
    <recommendedName>
        <fullName evidence="2">DUF659 domain-containing protein</fullName>
    </recommendedName>
</protein>
<sequence>MENRRRAIECIAIWFNEAGVPFNTACLESFDLMLEAIAKCGPGLERPSLDELDGPVLQREVLAISSSIEALKKYWVSEGCSILADVGFDDNNRRMLNLAVHCSQGVSFIRSIELPSEYYDQSLVCQLVDSCIEEVGERNVVQVVGNITMGRFTPEMLTAKWPNLFWTHSAASSIRMMLEDIVHIRLIKKTIAKARSLTAFIYGQTNLLDMARQFTNQRDLVHVGIDYFTTCCLNLRSLYDKRIELKTMFISKEWEDNRWSKEAVGKTFYNLVVSSEFWHNMLYAINSIEPLVDVLRRMGSGRPSMGYIHGELVNAKKEIAFRFENKEEHYMPIWKHIDFNIDQNMKKPLHLAGYYLNPLFYYQNRNEIEKTEIFRDALVECAHKMFRDGSTQEQIVQQLKLYITASQSFGTVDAIRTQMNLDPVSWWQLHGGAAKELSTMALRILRLTCGSLAYEPSWIETIHQKMPSWIKHKQFEDSMFVTVNRRIQGKAQMIDRDPVLAYLPREDEPFEWLVGMFPIFAELPDYKALLMARTRSDGVGLAKLANRLLIDAEYVTSEEESDEEAPESSIKRKTLSGSSCTKREKRPRLAKGNLEDDKCEGSDGNISY</sequence>
<comment type="caution">
    <text evidence="3">The sequence shown here is derived from an EMBL/GenBank/DDBJ whole genome shotgun (WGS) entry which is preliminary data.</text>
</comment>
<dbReference type="PANTHER" id="PTHR32166">
    <property type="entry name" value="OSJNBA0013A04.12 PROTEIN"/>
    <property type="match status" value="1"/>
</dbReference>
<accession>A0A9W8CFT4</accession>
<evidence type="ECO:0000256" key="1">
    <source>
        <dbReference type="SAM" id="MobiDB-lite"/>
    </source>
</evidence>